<dbReference type="PANTHER" id="PTHR12387">
    <property type="entry name" value="26S PROTEASOME NON-ATPASE REGULATORY SUBUNIT 8"/>
    <property type="match status" value="1"/>
</dbReference>
<dbReference type="InterPro" id="IPR000717">
    <property type="entry name" value="PCI_dom"/>
</dbReference>
<keyword evidence="2" id="KW-0647">Proteasome</keyword>
<evidence type="ECO:0000313" key="5">
    <source>
        <dbReference type="Proteomes" id="UP000095038"/>
    </source>
</evidence>
<evidence type="ECO:0000256" key="1">
    <source>
        <dbReference type="ARBA" id="ARBA00009627"/>
    </source>
</evidence>
<sequence length="243" mass="28590">MSLNVLTPQLKKAFDEQDYSLCLKLLPKIKVELARFNLLVPVTSSDGKKFNPEDLLVTRYILEIGALASINLKDYKGFQNYINQLKPFYKQNFKKNLKSQNQKKIMALYLLLLLSRGEIATFHIELISLPNKNLDLKEIENDLYLNYPIKIERWLMEGSYDKIWKLINDNNSSKQLKEFQIFNSDLIKAIRLEIIDCIEKTYENKKLALSNVKNLLFLNNEREVIDLINEETNWVLQNGFVYF</sequence>
<accession>A0A1D2VMV3</accession>
<evidence type="ECO:0000313" key="4">
    <source>
        <dbReference type="EMBL" id="ODV62914.1"/>
    </source>
</evidence>
<comment type="similarity">
    <text evidence="1">Belongs to the proteasome subunit S14 family.</text>
</comment>
<name>A0A1D2VMV3_9ASCO</name>
<feature type="domain" description="PCI" evidence="3">
    <location>
        <begin position="70"/>
        <end position="243"/>
    </location>
</feature>
<dbReference type="GeneID" id="30963330"/>
<dbReference type="GO" id="GO:0034399">
    <property type="term" value="C:nuclear periphery"/>
    <property type="evidence" value="ECO:0007669"/>
    <property type="project" value="EnsemblFungi"/>
</dbReference>
<reference evidence="5" key="1">
    <citation type="submission" date="2016-05" db="EMBL/GenBank/DDBJ databases">
        <title>Comparative genomics of biotechnologically important yeasts.</title>
        <authorList>
            <consortium name="DOE Joint Genome Institute"/>
            <person name="Riley R."/>
            <person name="Haridas S."/>
            <person name="Wolfe K.H."/>
            <person name="Lopes M.R."/>
            <person name="Hittinger C.T."/>
            <person name="Goker M."/>
            <person name="Salamov A."/>
            <person name="Wisecaver J."/>
            <person name="Long T.M."/>
            <person name="Aerts A.L."/>
            <person name="Barry K."/>
            <person name="Choi C."/>
            <person name="Clum A."/>
            <person name="Coughlan A.Y."/>
            <person name="Deshpande S."/>
            <person name="Douglass A.P."/>
            <person name="Hanson S.J."/>
            <person name="Klenk H.-P."/>
            <person name="Labutti K."/>
            <person name="Lapidus A."/>
            <person name="Lindquist E."/>
            <person name="Lipzen A."/>
            <person name="Meier-Kolthoff J.P."/>
            <person name="Ohm R.A."/>
            <person name="Otillar R.P."/>
            <person name="Pangilinan J."/>
            <person name="Peng Y."/>
            <person name="Rokas A."/>
            <person name="Rosa C.A."/>
            <person name="Scheuner C."/>
            <person name="Sibirny A.A."/>
            <person name="Slot J.C."/>
            <person name="Stielow J.B."/>
            <person name="Sun H."/>
            <person name="Kurtzman C.P."/>
            <person name="Blackwell M."/>
            <person name="Grigoriev I.V."/>
            <person name="Jeffries T.W."/>
        </authorList>
    </citation>
    <scope>NUCLEOTIDE SEQUENCE [LARGE SCALE GENOMIC DNA]</scope>
    <source>
        <strain evidence="5">DSM 1968</strain>
    </source>
</reference>
<dbReference type="AlphaFoldDB" id="A0A1D2VMV3"/>
<dbReference type="Pfam" id="PF10075">
    <property type="entry name" value="CSN8_PSD8_EIF3K"/>
    <property type="match status" value="1"/>
</dbReference>
<dbReference type="GO" id="GO:0008541">
    <property type="term" value="C:proteasome regulatory particle, lid subcomplex"/>
    <property type="evidence" value="ECO:0007669"/>
    <property type="project" value="EnsemblFungi"/>
</dbReference>
<evidence type="ECO:0000259" key="3">
    <source>
        <dbReference type="PROSITE" id="PS50250"/>
    </source>
</evidence>
<dbReference type="EMBL" id="KV454476">
    <property type="protein sequence ID" value="ODV62914.1"/>
    <property type="molecule type" value="Genomic_DNA"/>
</dbReference>
<organism evidence="4 5">
    <name type="scientific">Ascoidea rubescens DSM 1968</name>
    <dbReference type="NCBI Taxonomy" id="1344418"/>
    <lineage>
        <taxon>Eukaryota</taxon>
        <taxon>Fungi</taxon>
        <taxon>Dikarya</taxon>
        <taxon>Ascomycota</taxon>
        <taxon>Saccharomycotina</taxon>
        <taxon>Saccharomycetes</taxon>
        <taxon>Ascoideaceae</taxon>
        <taxon>Ascoidea</taxon>
    </lineage>
</organism>
<dbReference type="InterPro" id="IPR006746">
    <property type="entry name" value="26S_Psome_Rpn12"/>
</dbReference>
<feature type="non-terminal residue" evidence="4">
    <location>
        <position position="243"/>
    </location>
</feature>
<dbReference type="GO" id="GO:0005829">
    <property type="term" value="C:cytosol"/>
    <property type="evidence" value="ECO:0007669"/>
    <property type="project" value="TreeGrafter"/>
</dbReference>
<dbReference type="STRING" id="1344418.A0A1D2VMV3"/>
<dbReference type="RefSeq" id="XP_020049221.1">
    <property type="nucleotide sequence ID" value="XM_020189694.1"/>
</dbReference>
<dbReference type="GO" id="GO:0000785">
    <property type="term" value="C:chromatin"/>
    <property type="evidence" value="ECO:0007669"/>
    <property type="project" value="EnsemblFungi"/>
</dbReference>
<dbReference type="PROSITE" id="PS50250">
    <property type="entry name" value="PCI"/>
    <property type="match status" value="1"/>
</dbReference>
<dbReference type="OrthoDB" id="8775810at2759"/>
<evidence type="ECO:0000256" key="2">
    <source>
        <dbReference type="ARBA" id="ARBA00022942"/>
    </source>
</evidence>
<proteinExistence type="inferred from homology"/>
<dbReference type="InParanoid" id="A0A1D2VMV3"/>
<dbReference type="InterPro" id="IPR033464">
    <property type="entry name" value="CSN8_PSD8_EIF3K"/>
</dbReference>
<dbReference type="Gene3D" id="1.25.40.990">
    <property type="match status" value="1"/>
</dbReference>
<protein>
    <submittedName>
        <fullName evidence="4">SAC3/GANP/Nin1/mts3/eIF-3 p25</fullName>
    </submittedName>
</protein>
<dbReference type="PANTHER" id="PTHR12387:SF0">
    <property type="entry name" value="26S PROTEASOME NON-ATPASE REGULATORY SUBUNIT 8"/>
    <property type="match status" value="1"/>
</dbReference>
<gene>
    <name evidence="4" type="ORF">ASCRUDRAFT_21517</name>
</gene>
<dbReference type="FunCoup" id="A0A1D2VMV3">
    <property type="interactions" value="1256"/>
</dbReference>
<dbReference type="GO" id="GO:0034515">
    <property type="term" value="C:proteasome storage granule"/>
    <property type="evidence" value="ECO:0007669"/>
    <property type="project" value="EnsemblFungi"/>
</dbReference>
<dbReference type="GO" id="GO:0043161">
    <property type="term" value="P:proteasome-mediated ubiquitin-dependent protein catabolic process"/>
    <property type="evidence" value="ECO:0007669"/>
    <property type="project" value="EnsemblFungi"/>
</dbReference>
<dbReference type="Proteomes" id="UP000095038">
    <property type="component" value="Unassembled WGS sequence"/>
</dbReference>
<keyword evidence="5" id="KW-1185">Reference proteome</keyword>